<keyword evidence="5 12" id="KW-0378">Hydrolase</keyword>
<dbReference type="InterPro" id="IPR041383">
    <property type="entry name" value="RuvC_III"/>
</dbReference>
<dbReference type="GO" id="GO:0004519">
    <property type="term" value="F:endonuclease activity"/>
    <property type="evidence" value="ECO:0007669"/>
    <property type="project" value="UniProtKB-UniRule"/>
</dbReference>
<comment type="similarity">
    <text evidence="12">Belongs to the CRISPR-associated Cas9 family.</text>
</comment>
<evidence type="ECO:0000256" key="9">
    <source>
        <dbReference type="ARBA" id="ARBA00023125"/>
    </source>
</evidence>
<evidence type="ECO:0000256" key="2">
    <source>
        <dbReference type="ARBA" id="ARBA00022722"/>
    </source>
</evidence>
<dbReference type="Gene3D" id="3.30.420.10">
    <property type="entry name" value="Ribonuclease H-like superfamily/Ribonuclease H"/>
    <property type="match status" value="3"/>
</dbReference>
<name>A0AB39W4E0_9FLAO</name>
<comment type="subunit">
    <text evidence="11 12">Monomer. Binds crRNA and tracrRNA.</text>
</comment>
<dbReference type="GO" id="GO:0046872">
    <property type="term" value="F:metal ion binding"/>
    <property type="evidence" value="ECO:0007669"/>
    <property type="project" value="UniProtKB-UniRule"/>
</dbReference>
<feature type="domain" description="HNH Cas9-type" evidence="14">
    <location>
        <begin position="577"/>
        <end position="730"/>
    </location>
</feature>
<evidence type="ECO:0000256" key="8">
    <source>
        <dbReference type="ARBA" id="ARBA00023118"/>
    </source>
</evidence>
<accession>A0AB39W4E0</accession>
<keyword evidence="7 12" id="KW-0694">RNA-binding</keyword>
<evidence type="ECO:0000256" key="3">
    <source>
        <dbReference type="ARBA" id="ARBA00022723"/>
    </source>
</evidence>
<dbReference type="GO" id="GO:0003723">
    <property type="term" value="F:RNA binding"/>
    <property type="evidence" value="ECO:0007669"/>
    <property type="project" value="UniProtKB-UniRule"/>
</dbReference>
<keyword evidence="10" id="KW-0464">Manganese</keyword>
<evidence type="ECO:0000256" key="10">
    <source>
        <dbReference type="ARBA" id="ARBA00023211"/>
    </source>
</evidence>
<evidence type="ECO:0000256" key="7">
    <source>
        <dbReference type="ARBA" id="ARBA00022884"/>
    </source>
</evidence>
<protein>
    <recommendedName>
        <fullName evidence="12">CRISPR-associated endonuclease Cas9</fullName>
        <ecNumber evidence="12">3.1.-.-</ecNumber>
    </recommendedName>
</protein>
<evidence type="ECO:0000256" key="11">
    <source>
        <dbReference type="ARBA" id="ARBA00046380"/>
    </source>
</evidence>
<dbReference type="InterPro" id="IPR033114">
    <property type="entry name" value="HNH_CAS9"/>
</dbReference>
<dbReference type="AlphaFoldDB" id="A0AB39W4E0"/>
<dbReference type="GO" id="GO:0003677">
    <property type="term" value="F:DNA binding"/>
    <property type="evidence" value="ECO:0007669"/>
    <property type="project" value="UniProtKB-UniRule"/>
</dbReference>
<keyword evidence="9 12" id="KW-0238">DNA-binding</keyword>
<evidence type="ECO:0000256" key="5">
    <source>
        <dbReference type="ARBA" id="ARBA00022801"/>
    </source>
</evidence>
<dbReference type="InterPro" id="IPR028629">
    <property type="entry name" value="Cas9"/>
</dbReference>
<sequence>MAKILGLDLGTNSIGWALIEDKLNKIIGVGSRIFPMGVENLGDGDNEMSKNASRTGARGVRRQFFRRRLRKKVLLKALSENNMCPMNNSDFDDWKKTKQFPSEKLASWFAINPYELRQRALNEKLSLEEIGRVFYHLIQRRGFLSNSRKGGSDDGAIFKGNAKEGKIGIDDTLESIEGKTLGSYLYEIYPKENQPFQDGLERIRNRYTTRKMYIDEFEMIWGKQSQFHSVLNDDLKTILGGRKQDNYTADGILFHQRPLRSQKHLVGNCSFEPSKTKCPISAIPVEMFRIYQWVNTVEYNGKKITQDEKDKLIEQLLLSDKIEFKKLRKAIGKESAEFKFNYKDDDKIVGTHTISNLSNKKFFGKKWFDFSEKEQEDIWHVLYFFDSKSNLKEYAIQNWNFSDEQAIAISKFNVKDGYASLSRKAIGNILSFLHQGYTYDVAVVMGGIKNTFGDKWQNDTTENNQKQLDLVDNIEGIVRSKISGGFIDTIKDLLRKDFQLDDKQLKKLYHHSATIDVEVLLDKLPVGAAADKEIQAIRNPIVITALFELRKLVNELIEEHGQLDEIKVEMARDLKISKSQRNKIRRDQKRLERENDRVKSEVEKYTRVSHDNILKFKLWEECKQTCPYTGVTIPINKLFTGEVQIEHIHPWSRSLNDSFNNKTLCYADENRRKGDKTPFEFYGNDELDWISRKERALKLFSDTKEYPNAYQKFKRFVQVKFDDDFSSRQLNDTRFISKEAATYLTQVCKKVNVSPGQMTANLRQKWGLNTVLNDENAKTRDDHRHHAIDALVMACGKTSYLQELSKWNRYNRNYDLKDFPMPWETFRFDAEKAVDKILISHKRISNDITVRYTKVEKNGKTHINKGVAARGQLHKETVFGKRNFNGEEAYHVRKSIDSLTTEKQLEKVVDQTIKKLIHKRIQELGGFVKGTIPVNTFFIVDKNGVKQPQIFLPNNNGSPVPIMKVRMKENIGGAEKLKDNINQWVNPRNNHHVLIYKDEKGNLKEEISTFWTVVERKRTGEAVYKLPPDGAVIVTTLHINDMFLLGLHEEEINWENPDYVFLKEHLFKVQTLSSIFYEFRLSSDSTQNKDTNSNVFKRIQSFGDGKTGWRNHNPIKVKISVSGKIEKL</sequence>
<comment type="function">
    <text evidence="12">CRISPR (clustered regularly interspaced short palindromic repeat) is an adaptive immune system that provides protection against mobile genetic elements (viruses, transposable elements and conjugative plasmids). CRISPR clusters contain spacers, sequences complementary to antecedent mobile elements, and target invading nucleic acids. CRISPR clusters are transcribed and processed into CRISPR RNA (crRNA). In type II CRISPR systems correct processing of pre-crRNA requires a trans-encoded small RNA (tracrRNA), endogenous ribonuclease 3 (rnc) and this protein. The tracrRNA serves as a guide for ribonuclease 3-aided processing of pre-crRNA. Subsequently Cas9/crRNA/tracrRNA endonucleolytically cleaves linear or circular dsDNA target complementary to the spacer; Cas9 is inactive in the absence of the 2 guide RNAs (gRNA). Cas9 recognizes the protospacer adjacent motif (PAM) in the CRISPR repeat sequences to help distinguish self versus nonself, as targets within the bacterial CRISPR locus do not have PAMs. PAM recognition is also required for catalytic activity.</text>
</comment>
<dbReference type="GO" id="GO:0043571">
    <property type="term" value="P:maintenance of CRISPR repeat elements"/>
    <property type="evidence" value="ECO:0007669"/>
    <property type="project" value="UniProtKB-UniRule"/>
</dbReference>
<dbReference type="InterPro" id="IPR036397">
    <property type="entry name" value="RNaseH_sf"/>
</dbReference>
<feature type="active site" description="Proton acceptor for HNH nuclease domain" evidence="12">
    <location>
        <position position="647"/>
    </location>
</feature>
<evidence type="ECO:0000256" key="12">
    <source>
        <dbReference type="HAMAP-Rule" id="MF_01480"/>
    </source>
</evidence>
<evidence type="ECO:0000256" key="4">
    <source>
        <dbReference type="ARBA" id="ARBA00022759"/>
    </source>
</evidence>
<keyword evidence="13" id="KW-0175">Coiled coil</keyword>
<reference evidence="15" key="1">
    <citation type="submission" date="2024-07" db="EMBL/GenBank/DDBJ databases">
        <authorList>
            <person name="Biller S.J."/>
        </authorList>
    </citation>
    <scope>NUCLEOTIDE SEQUENCE</scope>
    <source>
        <strain evidence="15">WC2409</strain>
    </source>
</reference>
<keyword evidence="2 12" id="KW-0540">Nuclease</keyword>
<dbReference type="NCBIfam" id="TIGR01865">
    <property type="entry name" value="cas_Csn1"/>
    <property type="match status" value="1"/>
</dbReference>
<dbReference type="InterPro" id="IPR003615">
    <property type="entry name" value="HNH_nuc"/>
</dbReference>
<dbReference type="HAMAP" id="MF_01480">
    <property type="entry name" value="Cas9"/>
    <property type="match status" value="1"/>
</dbReference>
<keyword evidence="4 12" id="KW-0255">Endonuclease</keyword>
<evidence type="ECO:0000313" key="15">
    <source>
        <dbReference type="EMBL" id="XDU96187.1"/>
    </source>
</evidence>
<comment type="domain">
    <text evidence="12">Has 2 endonuclease domains. The discontinuous RuvC-like domain cleaves the target DNA noncomplementary to crRNA while the HNH nuclease domain cleaves the target DNA complementary to crRNA.</text>
</comment>
<dbReference type="PROSITE" id="PS51749">
    <property type="entry name" value="HNH_CAS9"/>
    <property type="match status" value="1"/>
</dbReference>
<keyword evidence="3" id="KW-0479">Metal-binding</keyword>
<evidence type="ECO:0000256" key="13">
    <source>
        <dbReference type="SAM" id="Coils"/>
    </source>
</evidence>
<comment type="cofactor">
    <cofactor evidence="1">
        <name>Mg(2+)</name>
        <dbReference type="ChEBI" id="CHEBI:18420"/>
    </cofactor>
</comment>
<organism evidence="15">
    <name type="scientific">Flavobacterium sp. WC2409</name>
    <dbReference type="NCBI Taxonomy" id="3234139"/>
    <lineage>
        <taxon>Bacteria</taxon>
        <taxon>Pseudomonadati</taxon>
        <taxon>Bacteroidota</taxon>
        <taxon>Flavobacteriia</taxon>
        <taxon>Flavobacteriales</taxon>
        <taxon>Flavobacteriaceae</taxon>
        <taxon>Flavobacterium</taxon>
    </lineage>
</organism>
<comment type="caution">
    <text evidence="12">Lacks conserved residue(s) required for the propagation of feature annotation.</text>
</comment>
<dbReference type="EC" id="3.1.-.-" evidence="12"/>
<dbReference type="RefSeq" id="WP_369753472.1">
    <property type="nucleotide sequence ID" value="NZ_CP165625.1"/>
</dbReference>
<keyword evidence="6" id="KW-0460">Magnesium</keyword>
<dbReference type="Pfam" id="PF18541">
    <property type="entry name" value="RuvC_III"/>
    <property type="match status" value="1"/>
</dbReference>
<gene>
    <name evidence="12 15" type="primary">cas9</name>
    <name evidence="15" type="synonym">csn1</name>
    <name evidence="15" type="ORF">AB3G34_03560</name>
</gene>
<proteinExistence type="inferred from homology"/>
<dbReference type="GO" id="GO:0016787">
    <property type="term" value="F:hydrolase activity"/>
    <property type="evidence" value="ECO:0007669"/>
    <property type="project" value="UniProtKB-KW"/>
</dbReference>
<dbReference type="Pfam" id="PF13395">
    <property type="entry name" value="HNH_4"/>
    <property type="match status" value="1"/>
</dbReference>
<keyword evidence="8 12" id="KW-0051">Antiviral defense</keyword>
<feature type="coiled-coil region" evidence="13">
    <location>
        <begin position="574"/>
        <end position="608"/>
    </location>
</feature>
<evidence type="ECO:0000256" key="6">
    <source>
        <dbReference type="ARBA" id="ARBA00022842"/>
    </source>
</evidence>
<dbReference type="EMBL" id="CP165625">
    <property type="protein sequence ID" value="XDU96187.1"/>
    <property type="molecule type" value="Genomic_DNA"/>
</dbReference>
<evidence type="ECO:0000256" key="1">
    <source>
        <dbReference type="ARBA" id="ARBA00001946"/>
    </source>
</evidence>
<evidence type="ECO:0000259" key="14">
    <source>
        <dbReference type="PROSITE" id="PS51749"/>
    </source>
</evidence>
<dbReference type="GO" id="GO:0051607">
    <property type="term" value="P:defense response to virus"/>
    <property type="evidence" value="ECO:0007669"/>
    <property type="project" value="UniProtKB-UniRule"/>
</dbReference>
<feature type="active site" description="For RuvC-like nuclease domain" evidence="12">
    <location>
        <position position="8"/>
    </location>
</feature>